<feature type="transmembrane region" description="Helical" evidence="8">
    <location>
        <begin position="256"/>
        <end position="280"/>
    </location>
</feature>
<proteinExistence type="inferred from homology"/>
<name>A0AB34FRZ7_9HYPO</name>
<evidence type="ECO:0000256" key="1">
    <source>
        <dbReference type="ARBA" id="ARBA00003420"/>
    </source>
</evidence>
<feature type="transmembrane region" description="Helical" evidence="8">
    <location>
        <begin position="314"/>
        <end position="331"/>
    </location>
</feature>
<dbReference type="Pfam" id="PF03151">
    <property type="entry name" value="TPT"/>
    <property type="match status" value="1"/>
</dbReference>
<comment type="subcellular location">
    <subcellularLocation>
        <location evidence="2">Endoplasmic reticulum membrane</location>
        <topology evidence="2">Multi-pass membrane protein</topology>
    </subcellularLocation>
</comment>
<comment type="function">
    <text evidence="1">Involved in the import of GDP-mannose from the cytoplasm into the Golgi lumen.</text>
</comment>
<feature type="transmembrane region" description="Helical" evidence="8">
    <location>
        <begin position="131"/>
        <end position="155"/>
    </location>
</feature>
<evidence type="ECO:0000256" key="7">
    <source>
        <dbReference type="ARBA" id="ARBA00023136"/>
    </source>
</evidence>
<feature type="domain" description="Sugar phosphate transporter" evidence="9">
    <location>
        <begin position="43"/>
        <end position="329"/>
    </location>
</feature>
<keyword evidence="11" id="KW-1185">Reference proteome</keyword>
<feature type="transmembrane region" description="Helical" evidence="8">
    <location>
        <begin position="41"/>
        <end position="62"/>
    </location>
</feature>
<keyword evidence="6 8" id="KW-1133">Transmembrane helix</keyword>
<evidence type="ECO:0000256" key="8">
    <source>
        <dbReference type="SAM" id="Phobius"/>
    </source>
</evidence>
<evidence type="ECO:0000259" key="9">
    <source>
        <dbReference type="Pfam" id="PF03151"/>
    </source>
</evidence>
<evidence type="ECO:0000256" key="3">
    <source>
        <dbReference type="ARBA" id="ARBA00010425"/>
    </source>
</evidence>
<feature type="transmembrane region" description="Helical" evidence="8">
    <location>
        <begin position="193"/>
        <end position="213"/>
    </location>
</feature>
<feature type="transmembrane region" description="Helical" evidence="8">
    <location>
        <begin position="360"/>
        <end position="382"/>
    </location>
</feature>
<evidence type="ECO:0000313" key="10">
    <source>
        <dbReference type="EMBL" id="KAJ6441878.1"/>
    </source>
</evidence>
<feature type="transmembrane region" description="Helical" evidence="8">
    <location>
        <begin position="108"/>
        <end position="125"/>
    </location>
</feature>
<evidence type="ECO:0000256" key="5">
    <source>
        <dbReference type="ARBA" id="ARBA00022692"/>
    </source>
</evidence>
<feature type="transmembrane region" description="Helical" evidence="8">
    <location>
        <begin position="225"/>
        <end position="244"/>
    </location>
</feature>
<comment type="caution">
    <text evidence="10">The sequence shown here is derived from an EMBL/GenBank/DDBJ whole genome shotgun (WGS) entry which is preliminary data.</text>
</comment>
<dbReference type="InterPro" id="IPR004853">
    <property type="entry name" value="Sugar_P_trans_dom"/>
</dbReference>
<organism evidence="10 11">
    <name type="scientific">Purpureocillium lavendulum</name>
    <dbReference type="NCBI Taxonomy" id="1247861"/>
    <lineage>
        <taxon>Eukaryota</taxon>
        <taxon>Fungi</taxon>
        <taxon>Dikarya</taxon>
        <taxon>Ascomycota</taxon>
        <taxon>Pezizomycotina</taxon>
        <taxon>Sordariomycetes</taxon>
        <taxon>Hypocreomycetidae</taxon>
        <taxon>Hypocreales</taxon>
        <taxon>Ophiocordycipitaceae</taxon>
        <taxon>Purpureocillium</taxon>
    </lineage>
</organism>
<dbReference type="EMBL" id="JAQHRD010000004">
    <property type="protein sequence ID" value="KAJ6441878.1"/>
    <property type="molecule type" value="Genomic_DNA"/>
</dbReference>
<gene>
    <name evidence="10" type="ORF">O9K51_05429</name>
</gene>
<evidence type="ECO:0000256" key="2">
    <source>
        <dbReference type="ARBA" id="ARBA00004477"/>
    </source>
</evidence>
<comment type="subunit">
    <text evidence="4">Homooligomer.</text>
</comment>
<sequence length="403" mass="44383">MSADEKTRVSGDVVRPEASQVLPTVNPQAEKAQPAKAALHPVFYVVTWIGFSSSVILFNKWLLDTLNFRYPVILTTYHLTFATLVTQAMARWTTMLDGRKTVKMTGRVYLRAVVPIGIFFSLSLICGNLTYLYLSVAFIQMLKATTPVAVLISGWTLGVSQPNLKQFLNVSAIVVGVIIASFGEIHFVTVGVLFQIGGIIFEALRLTMVQRLLSSADFKMDPLVSLYYFAPICAVMNGVVALIWEFPKVTMAEVYHVGLFTFFLNGLCAFMLNVSVVFLIGKTSAVVLTLCGVLKDIMLVVASMIIWGTQVTPLQFFGYSIALGGMVYYKLGYDQLKGYAGEAGRQWAEFGARKPVLRKLAVIVLSVFVLFTMFGALAPTYAPAYDPTKLTNEVTNRFKTGAQ</sequence>
<protein>
    <submittedName>
        <fullName evidence="10">Homocitrate synthase</fullName>
    </submittedName>
</protein>
<evidence type="ECO:0000256" key="4">
    <source>
        <dbReference type="ARBA" id="ARBA00011182"/>
    </source>
</evidence>
<dbReference type="GO" id="GO:0005789">
    <property type="term" value="C:endoplasmic reticulum membrane"/>
    <property type="evidence" value="ECO:0007669"/>
    <property type="project" value="UniProtKB-SubCell"/>
</dbReference>
<reference evidence="10" key="1">
    <citation type="submission" date="2023-01" db="EMBL/GenBank/DDBJ databases">
        <title>The growth and conidiation of Purpureocillium lavendulum are regulated by nitrogen source and histone H3K14 acetylation.</title>
        <authorList>
            <person name="Tang P."/>
            <person name="Han J."/>
            <person name="Zhang C."/>
            <person name="Tang P."/>
            <person name="Qi F."/>
            <person name="Zhang K."/>
            <person name="Liang L."/>
        </authorList>
    </citation>
    <scope>NUCLEOTIDE SEQUENCE</scope>
    <source>
        <strain evidence="10">YMF1.00683</strain>
    </source>
</reference>
<keyword evidence="5 8" id="KW-0812">Transmembrane</keyword>
<feature type="transmembrane region" description="Helical" evidence="8">
    <location>
        <begin position="167"/>
        <end position="187"/>
    </location>
</feature>
<feature type="transmembrane region" description="Helical" evidence="8">
    <location>
        <begin position="287"/>
        <end position="308"/>
    </location>
</feature>
<accession>A0AB34FRZ7</accession>
<feature type="transmembrane region" description="Helical" evidence="8">
    <location>
        <begin position="68"/>
        <end position="87"/>
    </location>
</feature>
<dbReference type="PANTHER" id="PTHR11132">
    <property type="entry name" value="SOLUTE CARRIER FAMILY 35"/>
    <property type="match status" value="1"/>
</dbReference>
<dbReference type="InterPro" id="IPR050186">
    <property type="entry name" value="TPT_transporter"/>
</dbReference>
<evidence type="ECO:0000256" key="6">
    <source>
        <dbReference type="ARBA" id="ARBA00022989"/>
    </source>
</evidence>
<dbReference type="AlphaFoldDB" id="A0AB34FRZ7"/>
<evidence type="ECO:0000313" key="11">
    <source>
        <dbReference type="Proteomes" id="UP001163105"/>
    </source>
</evidence>
<keyword evidence="7 8" id="KW-0472">Membrane</keyword>
<comment type="similarity">
    <text evidence="3">Belongs to the TPT transporter family. SLC35D subfamily.</text>
</comment>
<dbReference type="Proteomes" id="UP001163105">
    <property type="component" value="Unassembled WGS sequence"/>
</dbReference>